<dbReference type="InterPro" id="IPR015943">
    <property type="entry name" value="WD40/YVTN_repeat-like_dom_sf"/>
</dbReference>
<feature type="compositionally biased region" description="Basic residues" evidence="1">
    <location>
        <begin position="240"/>
        <end position="276"/>
    </location>
</feature>
<evidence type="ECO:0000313" key="2">
    <source>
        <dbReference type="EMBL" id="GAA2355905.1"/>
    </source>
</evidence>
<comment type="caution">
    <text evidence="2">The sequence shown here is derived from an EMBL/GenBank/DDBJ whole genome shotgun (WGS) entry which is preliminary data.</text>
</comment>
<evidence type="ECO:0000256" key="1">
    <source>
        <dbReference type="SAM" id="MobiDB-lite"/>
    </source>
</evidence>
<protein>
    <submittedName>
        <fullName evidence="2">Uncharacterized protein</fullName>
    </submittedName>
</protein>
<name>A0ABN3GMQ1_9ACTN</name>
<accession>A0ABN3GMQ1</accession>
<organism evidence="2 3">
    <name type="scientific">Dactylosporangium salmoneum</name>
    <dbReference type="NCBI Taxonomy" id="53361"/>
    <lineage>
        <taxon>Bacteria</taxon>
        <taxon>Bacillati</taxon>
        <taxon>Actinomycetota</taxon>
        <taxon>Actinomycetes</taxon>
        <taxon>Micromonosporales</taxon>
        <taxon>Micromonosporaceae</taxon>
        <taxon>Dactylosporangium</taxon>
    </lineage>
</organism>
<proteinExistence type="predicted"/>
<gene>
    <name evidence="2" type="ORF">GCM10010170_048550</name>
</gene>
<keyword evidence="3" id="KW-1185">Reference proteome</keyword>
<reference evidence="2 3" key="1">
    <citation type="journal article" date="2019" name="Int. J. Syst. Evol. Microbiol.">
        <title>The Global Catalogue of Microorganisms (GCM) 10K type strain sequencing project: providing services to taxonomists for standard genome sequencing and annotation.</title>
        <authorList>
            <consortium name="The Broad Institute Genomics Platform"/>
            <consortium name="The Broad Institute Genome Sequencing Center for Infectious Disease"/>
            <person name="Wu L."/>
            <person name="Ma J."/>
        </authorList>
    </citation>
    <scope>NUCLEOTIDE SEQUENCE [LARGE SCALE GENOMIC DNA]</scope>
    <source>
        <strain evidence="2 3">JCM 3272</strain>
    </source>
</reference>
<dbReference type="Proteomes" id="UP001501444">
    <property type="component" value="Unassembled WGS sequence"/>
</dbReference>
<evidence type="ECO:0000313" key="3">
    <source>
        <dbReference type="Proteomes" id="UP001501444"/>
    </source>
</evidence>
<dbReference type="EMBL" id="BAAARV010000036">
    <property type="protein sequence ID" value="GAA2355905.1"/>
    <property type="molecule type" value="Genomic_DNA"/>
</dbReference>
<sequence>MPGVLRSAGWTTVDGRRRAMTVAEKGLLTLWDPATAEPLAQFPGRPRPSDVLTFIAGGTLALVGVAHWLRIADLRAGTVPATIQTDFKLEVDRIAACGTLAFATEAGSSADRTNLFELADTLEEDARPRLHFIDVAAVDVNGGPVIATVDREGGFRMFDAAGGQDYSAAGRAPVLCVLDRRPVSADPTTGELRALTHPPALEPVLAATAGDRVAAAGADGTLAVWDPNALAPPVLARSGRTGRARRARARRPPRPRYPAGRHLRRRHPLVRRRRPH</sequence>
<feature type="region of interest" description="Disordered" evidence="1">
    <location>
        <begin position="233"/>
        <end position="276"/>
    </location>
</feature>
<dbReference type="SUPFAM" id="SSF50969">
    <property type="entry name" value="YVTN repeat-like/Quinoprotein amine dehydrogenase"/>
    <property type="match status" value="1"/>
</dbReference>
<dbReference type="InterPro" id="IPR011044">
    <property type="entry name" value="Quino_amine_DH_bsu"/>
</dbReference>
<dbReference type="Gene3D" id="2.130.10.10">
    <property type="entry name" value="YVTN repeat-like/Quinoprotein amine dehydrogenase"/>
    <property type="match status" value="1"/>
</dbReference>